<name>A0AAD9V2K6_ACRCE</name>
<evidence type="ECO:0000259" key="1">
    <source>
        <dbReference type="Pfam" id="PF13843"/>
    </source>
</evidence>
<reference evidence="2" key="2">
    <citation type="journal article" date="2023" name="Science">
        <title>Genomic signatures of disease resistance in endangered staghorn corals.</title>
        <authorList>
            <person name="Vollmer S.V."/>
            <person name="Selwyn J.D."/>
            <person name="Despard B.A."/>
            <person name="Roesel C.L."/>
        </authorList>
    </citation>
    <scope>NUCLEOTIDE SEQUENCE</scope>
    <source>
        <strain evidence="2">K2</strain>
    </source>
</reference>
<dbReference type="PANTHER" id="PTHR46599:SF3">
    <property type="entry name" value="PIGGYBAC TRANSPOSABLE ELEMENT-DERIVED PROTEIN 4"/>
    <property type="match status" value="1"/>
</dbReference>
<keyword evidence="3" id="KW-1185">Reference proteome</keyword>
<dbReference type="AlphaFoldDB" id="A0AAD9V2K6"/>
<accession>A0AAD9V2K6</accession>
<dbReference type="Pfam" id="PF13843">
    <property type="entry name" value="DDE_Tnp_1_7"/>
    <property type="match status" value="1"/>
</dbReference>
<gene>
    <name evidence="2" type="ORF">P5673_018575</name>
</gene>
<evidence type="ECO:0000313" key="2">
    <source>
        <dbReference type="EMBL" id="KAK2558949.1"/>
    </source>
</evidence>
<reference evidence="2" key="1">
    <citation type="journal article" date="2023" name="G3 (Bethesda)">
        <title>Whole genome assembly and annotation of the endangered Caribbean coral Acropora cervicornis.</title>
        <authorList>
            <person name="Selwyn J.D."/>
            <person name="Vollmer S.V."/>
        </authorList>
    </citation>
    <scope>NUCLEOTIDE SEQUENCE</scope>
    <source>
        <strain evidence="2">K2</strain>
    </source>
</reference>
<proteinExistence type="predicted"/>
<feature type="domain" description="PiggyBac transposable element-derived protein" evidence="1">
    <location>
        <begin position="49"/>
        <end position="94"/>
    </location>
</feature>
<dbReference type="InterPro" id="IPR029526">
    <property type="entry name" value="PGBD"/>
</dbReference>
<dbReference type="EMBL" id="JARQWQ010000042">
    <property type="protein sequence ID" value="KAK2558949.1"/>
    <property type="molecule type" value="Genomic_DNA"/>
</dbReference>
<evidence type="ECO:0000313" key="3">
    <source>
        <dbReference type="Proteomes" id="UP001249851"/>
    </source>
</evidence>
<sequence>MQLRDKVTVEYIDNFFTSVPPLQELKESSIIVVGKEYPNALQDKSLLNINFKKNMDAFDRQEQLVRNYAIDRKPMRWWERMFVNFLDAIMMNAYIIYKENFKMNMAATQNPSNQLEQI</sequence>
<dbReference type="Proteomes" id="UP001249851">
    <property type="component" value="Unassembled WGS sequence"/>
</dbReference>
<protein>
    <recommendedName>
        <fullName evidence="1">PiggyBac transposable element-derived protein domain-containing protein</fullName>
    </recommendedName>
</protein>
<organism evidence="2 3">
    <name type="scientific">Acropora cervicornis</name>
    <name type="common">Staghorn coral</name>
    <dbReference type="NCBI Taxonomy" id="6130"/>
    <lineage>
        <taxon>Eukaryota</taxon>
        <taxon>Metazoa</taxon>
        <taxon>Cnidaria</taxon>
        <taxon>Anthozoa</taxon>
        <taxon>Hexacorallia</taxon>
        <taxon>Scleractinia</taxon>
        <taxon>Astrocoeniina</taxon>
        <taxon>Acroporidae</taxon>
        <taxon>Acropora</taxon>
    </lineage>
</organism>
<dbReference type="PANTHER" id="PTHR46599">
    <property type="entry name" value="PIGGYBAC TRANSPOSABLE ELEMENT-DERIVED PROTEIN 4"/>
    <property type="match status" value="1"/>
</dbReference>
<comment type="caution">
    <text evidence="2">The sequence shown here is derived from an EMBL/GenBank/DDBJ whole genome shotgun (WGS) entry which is preliminary data.</text>
</comment>